<dbReference type="InterPro" id="IPR000792">
    <property type="entry name" value="Tscrpt_reg_LuxR_C"/>
</dbReference>
<dbReference type="GO" id="GO:0006355">
    <property type="term" value="P:regulation of DNA-templated transcription"/>
    <property type="evidence" value="ECO:0007669"/>
    <property type="project" value="InterPro"/>
</dbReference>
<dbReference type="EMBL" id="QRAP01000010">
    <property type="protein sequence ID" value="RDK86740.1"/>
    <property type="molecule type" value="Genomic_DNA"/>
</dbReference>
<keyword evidence="1 3" id="KW-0238">DNA-binding</keyword>
<reference evidence="3 4" key="1">
    <citation type="submission" date="2018-07" db="EMBL/GenBank/DDBJ databases">
        <title>Genomic Encyclopedia of Type Strains, Phase IV (KMG-IV): sequencing the most valuable type-strain genomes for metagenomic binning, comparative biology and taxonomic classification.</title>
        <authorList>
            <person name="Goeker M."/>
        </authorList>
    </citation>
    <scope>NUCLEOTIDE SEQUENCE [LARGE SCALE GENOMIC DNA]</scope>
    <source>
        <strain evidence="3 4">DSM 103736</strain>
    </source>
</reference>
<organism evidence="3 4">
    <name type="scientific">Enterobacillus tribolii</name>
    <dbReference type="NCBI Taxonomy" id="1487935"/>
    <lineage>
        <taxon>Bacteria</taxon>
        <taxon>Pseudomonadati</taxon>
        <taxon>Pseudomonadota</taxon>
        <taxon>Gammaproteobacteria</taxon>
        <taxon>Enterobacterales</taxon>
        <taxon>Hafniaceae</taxon>
        <taxon>Enterobacillus</taxon>
    </lineage>
</organism>
<dbReference type="InterPro" id="IPR016032">
    <property type="entry name" value="Sig_transdc_resp-reg_C-effctor"/>
</dbReference>
<feature type="domain" description="HTH luxR-type" evidence="2">
    <location>
        <begin position="147"/>
        <end position="204"/>
    </location>
</feature>
<dbReference type="SUPFAM" id="SSF52172">
    <property type="entry name" value="CheY-like"/>
    <property type="match status" value="1"/>
</dbReference>
<dbReference type="SUPFAM" id="SSF46894">
    <property type="entry name" value="C-terminal effector domain of the bipartite response regulators"/>
    <property type="match status" value="1"/>
</dbReference>
<dbReference type="InterPro" id="IPR011006">
    <property type="entry name" value="CheY-like_superfamily"/>
</dbReference>
<evidence type="ECO:0000256" key="1">
    <source>
        <dbReference type="ARBA" id="ARBA00023125"/>
    </source>
</evidence>
<dbReference type="OrthoDB" id="6623825at2"/>
<proteinExistence type="predicted"/>
<gene>
    <name evidence="3" type="ORF">C8D90_11014</name>
</gene>
<dbReference type="AlphaFoldDB" id="A0A370QFC5"/>
<sequence>MPCSTLPSDFIQFSHCSRRILVLEPADITWLGLCRLIETSGKKEIALMRVASADSLEQYISCYAPDMLLLTSVSYRDEILPLVQRLSEITLRYPSLPVTALLKQSIPYLAELLMAFGVTTVLMQSPPLEELADILTTPAHPASKSRGVQLSLNERNVAKALLSGYSVTRLARMLGKDVRTVSAQKRSVIHKLNMSNAGELQVLGGRLMTTEQGEEYEQAV</sequence>
<dbReference type="GO" id="GO:0003677">
    <property type="term" value="F:DNA binding"/>
    <property type="evidence" value="ECO:0007669"/>
    <property type="project" value="UniProtKB-KW"/>
</dbReference>
<evidence type="ECO:0000313" key="3">
    <source>
        <dbReference type="EMBL" id="RDK86740.1"/>
    </source>
</evidence>
<protein>
    <submittedName>
        <fullName evidence="3">DNA-binding NarL/FixJ family response regulator</fullName>
    </submittedName>
</protein>
<dbReference type="SMART" id="SM00421">
    <property type="entry name" value="HTH_LUXR"/>
    <property type="match status" value="1"/>
</dbReference>
<dbReference type="Gene3D" id="1.10.10.10">
    <property type="entry name" value="Winged helix-like DNA-binding domain superfamily/Winged helix DNA-binding domain"/>
    <property type="match status" value="1"/>
</dbReference>
<dbReference type="Proteomes" id="UP000254848">
    <property type="component" value="Unassembled WGS sequence"/>
</dbReference>
<name>A0A370QFC5_9GAMM</name>
<comment type="caution">
    <text evidence="3">The sequence shown here is derived from an EMBL/GenBank/DDBJ whole genome shotgun (WGS) entry which is preliminary data.</text>
</comment>
<accession>A0A370QFC5</accession>
<evidence type="ECO:0000259" key="2">
    <source>
        <dbReference type="SMART" id="SM00421"/>
    </source>
</evidence>
<evidence type="ECO:0000313" key="4">
    <source>
        <dbReference type="Proteomes" id="UP000254848"/>
    </source>
</evidence>
<dbReference type="RefSeq" id="WP_115459884.1">
    <property type="nucleotide sequence ID" value="NZ_QRAP01000010.1"/>
</dbReference>
<keyword evidence="4" id="KW-1185">Reference proteome</keyword>
<dbReference type="InterPro" id="IPR036388">
    <property type="entry name" value="WH-like_DNA-bd_sf"/>
</dbReference>